<feature type="binding site" evidence="5">
    <location>
        <position position="166"/>
    </location>
    <ligand>
        <name>dimethylallyl phosphate</name>
        <dbReference type="ChEBI" id="CHEBI:88052"/>
    </ligand>
</feature>
<comment type="caution">
    <text evidence="7">The sequence shown here is derived from an EMBL/GenBank/DDBJ whole genome shotgun (WGS) entry which is preliminary data.</text>
</comment>
<keyword evidence="1 5" id="KW-0637">Prenyltransferase</keyword>
<dbReference type="NCBIfam" id="TIGR00421">
    <property type="entry name" value="ubiX_pad"/>
    <property type="match status" value="1"/>
</dbReference>
<evidence type="ECO:0000259" key="6">
    <source>
        <dbReference type="Pfam" id="PF02441"/>
    </source>
</evidence>
<sequence length="202" mass="21422">MQRNVGDANLARSPSRLVVAVTGASGSILALELLRWLREVTDWELHVVVSAAALRTARLELGVGREAFAAHADTLHANKDIGAPIASGSFATLGMVVIPCSMNTLAAIAHGLGDTLIARAADVTLKERRRLVLVPRETPLSLIHLRNMTTVTEAGAVIVPPVPAFYLGELTPQRLVQQIAMRVASLFGVAPAPWAEWTGGEG</sequence>
<dbReference type="EC" id="2.5.1.129" evidence="5"/>
<reference evidence="7 8" key="1">
    <citation type="journal article" date="2020" name="Curr. Microbiol.">
        <title>Tepidiphilus baoligensis sp. nov., a Novel Bacterium of the Family Hydrogenophilaceae Isolated from an Oil Reservoir.</title>
        <authorList>
            <person name="Zhang X."/>
            <person name="Wang G."/>
            <person name="Ma X."/>
            <person name="Yu J."/>
            <person name="You J."/>
            <person name="Xue Y."/>
            <person name="Ma Y."/>
        </authorList>
    </citation>
    <scope>NUCLEOTIDE SEQUENCE [LARGE SCALE GENOMIC DNA]</scope>
    <source>
        <strain evidence="7 8">B18-69</strain>
    </source>
</reference>
<name>A0ABX1QJM2_9PROT</name>
<protein>
    <recommendedName>
        <fullName evidence="5">Flavin prenyltransferase UbiX</fullName>
        <ecNumber evidence="5">2.5.1.129</ecNumber>
    </recommendedName>
</protein>
<comment type="catalytic activity">
    <reaction evidence="5">
        <text>dimethylallyl phosphate + FMNH2 = prenylated FMNH2 + phosphate</text>
        <dbReference type="Rhea" id="RHEA:37743"/>
        <dbReference type="ChEBI" id="CHEBI:43474"/>
        <dbReference type="ChEBI" id="CHEBI:57618"/>
        <dbReference type="ChEBI" id="CHEBI:87467"/>
        <dbReference type="ChEBI" id="CHEBI:88052"/>
        <dbReference type="EC" id="2.5.1.129"/>
    </reaction>
</comment>
<feature type="binding site" evidence="5">
    <location>
        <position position="182"/>
    </location>
    <ligand>
        <name>dimethylallyl phosphate</name>
        <dbReference type="ChEBI" id="CHEBI:88052"/>
    </ligand>
</feature>
<dbReference type="SUPFAM" id="SSF52507">
    <property type="entry name" value="Homo-oligomeric flavin-containing Cys decarboxylases, HFCD"/>
    <property type="match status" value="1"/>
</dbReference>
<feature type="domain" description="Flavoprotein" evidence="6">
    <location>
        <begin position="16"/>
        <end position="178"/>
    </location>
</feature>
<comment type="similarity">
    <text evidence="5">Belongs to the UbiX/PAD1 family.</text>
</comment>
<dbReference type="InterPro" id="IPR004507">
    <property type="entry name" value="UbiX-like"/>
</dbReference>
<evidence type="ECO:0000256" key="1">
    <source>
        <dbReference type="ARBA" id="ARBA00022602"/>
    </source>
</evidence>
<dbReference type="NCBIfam" id="NF004685">
    <property type="entry name" value="PRK06029.1"/>
    <property type="match status" value="1"/>
</dbReference>
<proteinExistence type="inferred from homology"/>
<evidence type="ECO:0000256" key="5">
    <source>
        <dbReference type="HAMAP-Rule" id="MF_01984"/>
    </source>
</evidence>
<dbReference type="Gene3D" id="3.40.50.1950">
    <property type="entry name" value="Flavin prenyltransferase-like"/>
    <property type="match status" value="1"/>
</dbReference>
<feature type="binding site" evidence="5">
    <location>
        <position position="136"/>
    </location>
    <ligand>
        <name>FMN</name>
        <dbReference type="ChEBI" id="CHEBI:58210"/>
    </ligand>
</feature>
<organism evidence="7 8">
    <name type="scientific">Tepidiphilus baoligensis</name>
    <dbReference type="NCBI Taxonomy" id="2698687"/>
    <lineage>
        <taxon>Bacteria</taxon>
        <taxon>Pseudomonadati</taxon>
        <taxon>Pseudomonadota</taxon>
        <taxon>Hydrogenophilia</taxon>
        <taxon>Hydrogenophilales</taxon>
        <taxon>Hydrogenophilaceae</taxon>
        <taxon>Tepidiphilus</taxon>
    </lineage>
</organism>
<dbReference type="InterPro" id="IPR036551">
    <property type="entry name" value="Flavin_trans-like"/>
</dbReference>
<evidence type="ECO:0000256" key="2">
    <source>
        <dbReference type="ARBA" id="ARBA00022630"/>
    </source>
</evidence>
<feature type="binding site" evidence="5">
    <location>
        <position position="50"/>
    </location>
    <ligand>
        <name>FMN</name>
        <dbReference type="ChEBI" id="CHEBI:58210"/>
    </ligand>
</feature>
<dbReference type="GO" id="GO:0106141">
    <property type="term" value="F:flavin prenyltransferase activity"/>
    <property type="evidence" value="ECO:0007669"/>
    <property type="project" value="UniProtKB-EC"/>
</dbReference>
<feature type="binding site" evidence="5">
    <location>
        <begin position="23"/>
        <end position="25"/>
    </location>
    <ligand>
        <name>FMN</name>
        <dbReference type="ChEBI" id="CHEBI:58210"/>
    </ligand>
</feature>
<keyword evidence="2 5" id="KW-0285">Flavoprotein</keyword>
<feature type="binding site" evidence="5">
    <location>
        <begin position="101"/>
        <end position="104"/>
    </location>
    <ligand>
        <name>FMN</name>
        <dbReference type="ChEBI" id="CHEBI:58210"/>
    </ligand>
</feature>
<dbReference type="Pfam" id="PF02441">
    <property type="entry name" value="Flavoprotein"/>
    <property type="match status" value="1"/>
</dbReference>
<dbReference type="RefSeq" id="WP_169115457.1">
    <property type="nucleotide sequence ID" value="NZ_JAAAUB010000003.1"/>
</dbReference>
<gene>
    <name evidence="5" type="primary">ubiX</name>
    <name evidence="7" type="ORF">GV368_03450</name>
</gene>
<keyword evidence="8" id="KW-1185">Reference proteome</keyword>
<dbReference type="InterPro" id="IPR003382">
    <property type="entry name" value="Flavoprotein"/>
</dbReference>
<keyword evidence="4 5" id="KW-0808">Transferase</keyword>
<comment type="function">
    <text evidence="5">Flavin prenyltransferase that catalyzes the synthesis of the prenylated FMN cofactor (prenyl-FMN) for 4-hydroxy-3-polyprenylbenzoic acid decarboxylase UbiD. The prenyltransferase is metal-independent and links a dimethylallyl moiety from dimethylallyl monophosphate (DMAP) to the flavin N5 and C6 atoms of FMN.</text>
</comment>
<comment type="caution">
    <text evidence="5">Lacks conserved residue(s) required for the propagation of feature annotation.</text>
</comment>
<keyword evidence="3 5" id="KW-0288">FMN</keyword>
<dbReference type="EMBL" id="JAAAUB010000003">
    <property type="protein sequence ID" value="NMH16176.1"/>
    <property type="molecule type" value="Genomic_DNA"/>
</dbReference>
<dbReference type="Proteomes" id="UP000669605">
    <property type="component" value="Unassembled WGS sequence"/>
</dbReference>
<evidence type="ECO:0000256" key="4">
    <source>
        <dbReference type="ARBA" id="ARBA00022679"/>
    </source>
</evidence>
<evidence type="ECO:0000313" key="8">
    <source>
        <dbReference type="Proteomes" id="UP000669605"/>
    </source>
</evidence>
<accession>A0ABX1QJM2</accession>
<evidence type="ECO:0000313" key="7">
    <source>
        <dbReference type="EMBL" id="NMH16176.1"/>
    </source>
</evidence>
<evidence type="ECO:0000256" key="3">
    <source>
        <dbReference type="ARBA" id="ARBA00022643"/>
    </source>
</evidence>
<dbReference type="HAMAP" id="MF_01984">
    <property type="entry name" value="ubiX_pad"/>
    <property type="match status" value="1"/>
</dbReference>